<feature type="region of interest" description="Disordered" evidence="7">
    <location>
        <begin position="1"/>
        <end position="37"/>
    </location>
</feature>
<dbReference type="OrthoDB" id="10262062at2759"/>
<evidence type="ECO:0000259" key="9">
    <source>
        <dbReference type="Pfam" id="PF04068"/>
    </source>
</evidence>
<dbReference type="GO" id="GO:0106388">
    <property type="term" value="F:rRNA small subunit aminocarboxypropyltransferase activity"/>
    <property type="evidence" value="ECO:0007669"/>
    <property type="project" value="UniProtKB-EC"/>
</dbReference>
<feature type="compositionally biased region" description="Acidic residues" evidence="7">
    <location>
        <begin position="238"/>
        <end position="262"/>
    </location>
</feature>
<dbReference type="GO" id="GO:0030490">
    <property type="term" value="P:maturation of SSU-rRNA"/>
    <property type="evidence" value="ECO:0007669"/>
    <property type="project" value="TreeGrafter"/>
</dbReference>
<dbReference type="EMBL" id="SKBN01000067">
    <property type="protein sequence ID" value="TGJ84453.1"/>
    <property type="molecule type" value="Genomic_DNA"/>
</dbReference>
<evidence type="ECO:0000256" key="1">
    <source>
        <dbReference type="ARBA" id="ARBA00022490"/>
    </source>
</evidence>
<evidence type="ECO:0000256" key="5">
    <source>
        <dbReference type="ARBA" id="ARBA00022691"/>
    </source>
</evidence>
<evidence type="ECO:0000313" key="10">
    <source>
        <dbReference type="EMBL" id="TGJ84453.1"/>
    </source>
</evidence>
<gene>
    <name evidence="6" type="primary">TSR3</name>
    <name evidence="10" type="ORF">E0Z10_g4315</name>
</gene>
<dbReference type="PANTHER" id="PTHR20426">
    <property type="entry name" value="RIBOSOME BIOGENESIS PROTEIN TSR3 HOMOLOG"/>
    <property type="match status" value="1"/>
</dbReference>
<keyword evidence="11" id="KW-1185">Reference proteome</keyword>
<dbReference type="InterPro" id="IPR007177">
    <property type="entry name" value="Tsr3_C"/>
</dbReference>
<evidence type="ECO:0000256" key="4">
    <source>
        <dbReference type="ARBA" id="ARBA00022679"/>
    </source>
</evidence>
<dbReference type="GO" id="GO:0005634">
    <property type="term" value="C:nucleus"/>
    <property type="evidence" value="ECO:0007669"/>
    <property type="project" value="UniProtKB-SubCell"/>
</dbReference>
<comment type="function">
    <text evidence="6">Aminocarboxypropyltransferase that catalyzes the aminocarboxypropyl transfer on pseudouridine at position 1191 (Psi1191) in 18S rRNA. It constitutes the last step in biosynthesis of the hypermodified N1-methyl-N3-(3-amino-3-carboxypropyl) pseudouridine (m1acp3-Psi) conserved in eukaryotic 18S rRNA.</text>
</comment>
<evidence type="ECO:0000256" key="3">
    <source>
        <dbReference type="ARBA" id="ARBA00022552"/>
    </source>
</evidence>
<dbReference type="InterPro" id="IPR022968">
    <property type="entry name" value="Tsr3-like"/>
</dbReference>
<dbReference type="Proteomes" id="UP000297716">
    <property type="component" value="Unassembled WGS sequence"/>
</dbReference>
<dbReference type="Pfam" id="PF04068">
    <property type="entry name" value="Fer4_RLI"/>
    <property type="match status" value="1"/>
</dbReference>
<comment type="catalytic activity">
    <reaction evidence="6">
        <text>an N(1)-methylpseudouridine in rRNA + S-adenosyl-L-methionine = N(1)-methyl-N(3)-[(3S)-3-amino-3-carboxypropyl]pseudouridine in rRNA + S-methyl-5'-thioadenosine + H(+)</text>
        <dbReference type="Rhea" id="RHEA:63296"/>
        <dbReference type="Rhea" id="RHEA-COMP:11634"/>
        <dbReference type="Rhea" id="RHEA-COMP:16310"/>
        <dbReference type="ChEBI" id="CHEBI:15378"/>
        <dbReference type="ChEBI" id="CHEBI:17509"/>
        <dbReference type="ChEBI" id="CHEBI:59789"/>
        <dbReference type="ChEBI" id="CHEBI:74890"/>
        <dbReference type="ChEBI" id="CHEBI:146234"/>
        <dbReference type="EC" id="2.5.1.157"/>
    </reaction>
</comment>
<accession>A0A4Z0Z124</accession>
<evidence type="ECO:0000256" key="6">
    <source>
        <dbReference type="HAMAP-Rule" id="MF_03146"/>
    </source>
</evidence>
<evidence type="ECO:0000259" key="8">
    <source>
        <dbReference type="Pfam" id="PF04034"/>
    </source>
</evidence>
<dbReference type="EC" id="2.5.1.157" evidence="6"/>
<evidence type="ECO:0000256" key="2">
    <source>
        <dbReference type="ARBA" id="ARBA00022517"/>
    </source>
</evidence>
<name>A0A4Z0Z124_9PEZI</name>
<protein>
    <recommendedName>
        <fullName evidence="6">18S rRNA aminocarboxypropyltransferase</fullName>
        <ecNumber evidence="6">2.5.1.157</ecNumber>
    </recommendedName>
</protein>
<evidence type="ECO:0000256" key="7">
    <source>
        <dbReference type="SAM" id="MobiDB-lite"/>
    </source>
</evidence>
<keyword evidence="3 6" id="KW-0698">rRNA processing</keyword>
<comment type="subcellular location">
    <subcellularLocation>
        <location evidence="6">Cytoplasm</location>
    </subcellularLocation>
    <subcellularLocation>
        <location evidence="6">Nucleus</location>
    </subcellularLocation>
</comment>
<dbReference type="InterPro" id="IPR007209">
    <property type="entry name" value="RNaseL-inhib-like_metal-bd_dom"/>
</dbReference>
<dbReference type="Pfam" id="PF04034">
    <property type="entry name" value="Ribo_biogen_C"/>
    <property type="match status" value="1"/>
</dbReference>
<comment type="catalytic activity">
    <reaction evidence="6">
        <text>N(1)-methylpseudouridine(1191) in yeast 18S rRNA + S-adenosyl-L-methionine = N(1)-methyl-N(3)-[(3S)-3-amino-3-carboxypropyl]pseudouridine(1191) in yeast 18S rRNA + S-methyl-5'-thioadenosine + H(+)</text>
        <dbReference type="Rhea" id="RHEA:63300"/>
        <dbReference type="Rhea" id="RHEA-COMP:13852"/>
        <dbReference type="Rhea" id="RHEA-COMP:16309"/>
        <dbReference type="ChEBI" id="CHEBI:15378"/>
        <dbReference type="ChEBI" id="CHEBI:17509"/>
        <dbReference type="ChEBI" id="CHEBI:59789"/>
        <dbReference type="ChEBI" id="CHEBI:74890"/>
        <dbReference type="ChEBI" id="CHEBI:146234"/>
    </reaction>
</comment>
<dbReference type="NCBIfam" id="NF002621">
    <property type="entry name" value="PRK02287.1"/>
    <property type="match status" value="1"/>
</dbReference>
<comment type="caution">
    <text evidence="10">The sequence shown here is derived from an EMBL/GenBank/DDBJ whole genome shotgun (WGS) entry which is preliminary data.</text>
</comment>
<dbReference type="PANTHER" id="PTHR20426:SF0">
    <property type="entry name" value="18S RRNA AMINOCARBOXYPROPYLTRANSFERASE"/>
    <property type="match status" value="1"/>
</dbReference>
<dbReference type="GO" id="GO:1904047">
    <property type="term" value="F:S-adenosyl-L-methionine binding"/>
    <property type="evidence" value="ECO:0007669"/>
    <property type="project" value="UniProtKB-UniRule"/>
</dbReference>
<feature type="domain" description="RNase L inhibitor RLI-like possible metal-binding" evidence="9">
    <location>
        <begin position="43"/>
        <end position="76"/>
    </location>
</feature>
<dbReference type="AlphaFoldDB" id="A0A4Z0Z124"/>
<dbReference type="GO" id="GO:0000455">
    <property type="term" value="P:enzyme-directed rRNA pseudouridine synthesis"/>
    <property type="evidence" value="ECO:0007669"/>
    <property type="project" value="UniProtKB-UniRule"/>
</dbReference>
<reference evidence="10 11" key="1">
    <citation type="submission" date="2019-03" db="EMBL/GenBank/DDBJ databases">
        <title>Draft genome sequence of Xylaria hypoxylon DSM 108379, a ubiquitous saprotrophic-parasitic fungi on hardwood.</title>
        <authorList>
            <person name="Buettner E."/>
            <person name="Leonhardt S."/>
            <person name="Gebauer A.M."/>
            <person name="Liers C."/>
            <person name="Hofrichter M."/>
            <person name="Kellner H."/>
        </authorList>
    </citation>
    <scope>NUCLEOTIDE SEQUENCE [LARGE SCALE GENOMIC DNA]</scope>
    <source>
        <strain evidence="10 11">DSM 108379</strain>
    </source>
</reference>
<feature type="binding site" evidence="6">
    <location>
        <position position="106"/>
    </location>
    <ligand>
        <name>S-adenosyl-L-methionine</name>
        <dbReference type="ChEBI" id="CHEBI:59789"/>
    </ligand>
</feature>
<evidence type="ECO:0000313" key="11">
    <source>
        <dbReference type="Proteomes" id="UP000297716"/>
    </source>
</evidence>
<feature type="binding site" evidence="6">
    <location>
        <position position="129"/>
    </location>
    <ligand>
        <name>S-adenosyl-L-methionine</name>
        <dbReference type="ChEBI" id="CHEBI:59789"/>
    </ligand>
</feature>
<organism evidence="10 11">
    <name type="scientific">Xylaria hypoxylon</name>
    <dbReference type="NCBI Taxonomy" id="37992"/>
    <lineage>
        <taxon>Eukaryota</taxon>
        <taxon>Fungi</taxon>
        <taxon>Dikarya</taxon>
        <taxon>Ascomycota</taxon>
        <taxon>Pezizomycotina</taxon>
        <taxon>Sordariomycetes</taxon>
        <taxon>Xylariomycetidae</taxon>
        <taxon>Xylariales</taxon>
        <taxon>Xylariaceae</taxon>
        <taxon>Xylaria</taxon>
    </lineage>
</organism>
<keyword evidence="5 6" id="KW-0949">S-adenosyl-L-methionine</keyword>
<dbReference type="HAMAP" id="MF_01116">
    <property type="entry name" value="TSR3"/>
    <property type="match status" value="1"/>
</dbReference>
<feature type="compositionally biased region" description="Acidic residues" evidence="7">
    <location>
        <begin position="298"/>
        <end position="309"/>
    </location>
</feature>
<keyword evidence="1 6" id="KW-0963">Cytoplasm</keyword>
<feature type="binding site" evidence="6">
    <location>
        <position position="58"/>
    </location>
    <ligand>
        <name>S-adenosyl-L-methionine</name>
        <dbReference type="ChEBI" id="CHEBI:59789"/>
    </ligand>
</feature>
<dbReference type="GO" id="GO:0005737">
    <property type="term" value="C:cytoplasm"/>
    <property type="evidence" value="ECO:0007669"/>
    <property type="project" value="UniProtKB-SubCell"/>
</dbReference>
<dbReference type="STRING" id="37992.A0A4Z0Z124"/>
<keyword evidence="2 6" id="KW-0690">Ribosome biogenesis</keyword>
<feature type="binding site" evidence="6">
    <location>
        <position position="144"/>
    </location>
    <ligand>
        <name>S-adenosyl-L-methionine</name>
        <dbReference type="ChEBI" id="CHEBI:59789"/>
    </ligand>
</feature>
<proteinExistence type="inferred from homology"/>
<keyword evidence="6" id="KW-0539">Nucleus</keyword>
<keyword evidence="4 6" id="KW-0808">Transferase</keyword>
<feature type="compositionally biased region" description="Acidic residues" evidence="7">
    <location>
        <begin position="28"/>
        <end position="37"/>
    </location>
</feature>
<sequence>MVRHKKDNFRGGKNGLRSRPRPARNGDDADDADETDDAPPPFKAACWDLNHCDPKRCSGKKLIRLGLMRDLHLGQRHNGVIITPNGKQTLSPADRDLMDQFGAAVVECSWARTQEVQWSKVGGKCERLLPYLVAANSVNYGKPYRLNCVEALAASFYICGHPDWAEHVLRPFNYGVSFLAINSKLLKKYAACEDEDAIKKAEKEWLERLEREHAESRENGDDDDLWKGGNVNRRVIVDSDEDEDEDQDENEEDEEDSGDEEDNKSVDGIYLGKKPAQWPKPSATKKDPKKTHKKDPFDITDDEDDEAEMEEIRRKILASKPFAEPENMDKKPKLQAIPPPQPQRYEVDVDMVPDSDNENYSDLDVDDEFDNIIDATPLTDRTGLAKLEKERAKATITTRTFTAGGASAPSRW</sequence>
<feature type="region of interest" description="Disordered" evidence="7">
    <location>
        <begin position="212"/>
        <end position="347"/>
    </location>
</feature>
<feature type="domain" description="16S/18S rRNA aminocarboxypropyltransferase Tsr3 C-terminal" evidence="8">
    <location>
        <begin position="80"/>
        <end position="206"/>
    </location>
</feature>
<comment type="similarity">
    <text evidence="6">Belongs to the TDD superfamily. TSR3 family.</text>
</comment>